<dbReference type="PANTHER" id="PTHR15710">
    <property type="entry name" value="E3 UBIQUITIN-PROTEIN LIGASE PRAJA"/>
    <property type="match status" value="1"/>
</dbReference>
<dbReference type="SMART" id="SM01197">
    <property type="entry name" value="FANCL_C"/>
    <property type="match status" value="1"/>
</dbReference>
<comment type="caution">
    <text evidence="8">The sequence shown here is derived from an EMBL/GenBank/DDBJ whole genome shotgun (WGS) entry which is preliminary data.</text>
</comment>
<evidence type="ECO:0000256" key="4">
    <source>
        <dbReference type="ARBA" id="ARBA00022786"/>
    </source>
</evidence>
<dbReference type="PROSITE" id="PS50089">
    <property type="entry name" value="ZF_RING_2"/>
    <property type="match status" value="1"/>
</dbReference>
<keyword evidence="5" id="KW-0862">Zinc</keyword>
<feature type="domain" description="RING-type" evidence="7">
    <location>
        <begin position="239"/>
        <end position="289"/>
    </location>
</feature>
<proteinExistence type="predicted"/>
<dbReference type="OrthoDB" id="9984778at2759"/>
<dbReference type="SMART" id="SM00184">
    <property type="entry name" value="RING"/>
    <property type="match status" value="1"/>
</dbReference>
<organism evidence="8 9">
    <name type="scientific">Phytophthora nicotianae P1569</name>
    <dbReference type="NCBI Taxonomy" id="1317065"/>
    <lineage>
        <taxon>Eukaryota</taxon>
        <taxon>Sar</taxon>
        <taxon>Stramenopiles</taxon>
        <taxon>Oomycota</taxon>
        <taxon>Peronosporomycetes</taxon>
        <taxon>Peronosporales</taxon>
        <taxon>Peronosporaceae</taxon>
        <taxon>Phytophthora</taxon>
    </lineage>
</organism>
<evidence type="ECO:0000256" key="2">
    <source>
        <dbReference type="ARBA" id="ARBA00022723"/>
    </source>
</evidence>
<dbReference type="InterPro" id="IPR013083">
    <property type="entry name" value="Znf_RING/FYVE/PHD"/>
</dbReference>
<dbReference type="Proteomes" id="UP000018721">
    <property type="component" value="Unassembled WGS sequence"/>
</dbReference>
<evidence type="ECO:0000256" key="3">
    <source>
        <dbReference type="ARBA" id="ARBA00022771"/>
    </source>
</evidence>
<dbReference type="GO" id="GO:0008270">
    <property type="term" value="F:zinc ion binding"/>
    <property type="evidence" value="ECO:0007669"/>
    <property type="project" value="UniProtKB-KW"/>
</dbReference>
<accession>V9EQ69</accession>
<dbReference type="InterPro" id="IPR024766">
    <property type="entry name" value="Znf_RING_H2"/>
</dbReference>
<dbReference type="AlphaFoldDB" id="V9EQ69"/>
<keyword evidence="9" id="KW-1185">Reference proteome</keyword>
<dbReference type="InterPro" id="IPR001841">
    <property type="entry name" value="Znf_RING"/>
</dbReference>
<protein>
    <recommendedName>
        <fullName evidence="7">RING-type domain-containing protein</fullName>
    </recommendedName>
</protein>
<evidence type="ECO:0000256" key="1">
    <source>
        <dbReference type="ARBA" id="ARBA00004906"/>
    </source>
</evidence>
<dbReference type="EMBL" id="ANIZ01002432">
    <property type="protein sequence ID" value="ETI40658.1"/>
    <property type="molecule type" value="Genomic_DNA"/>
</dbReference>
<evidence type="ECO:0000256" key="5">
    <source>
        <dbReference type="ARBA" id="ARBA00022833"/>
    </source>
</evidence>
<dbReference type="SUPFAM" id="SSF57850">
    <property type="entry name" value="RING/U-box"/>
    <property type="match status" value="1"/>
</dbReference>
<keyword evidence="3 6" id="KW-0863">Zinc-finger</keyword>
<dbReference type="HOGENOM" id="CLU_059671_0_0_1"/>
<evidence type="ECO:0000313" key="9">
    <source>
        <dbReference type="Proteomes" id="UP000018721"/>
    </source>
</evidence>
<name>V9EQ69_PHYNI</name>
<keyword evidence="2" id="KW-0479">Metal-binding</keyword>
<gene>
    <name evidence="8" type="ORF">F443_14022</name>
</gene>
<reference evidence="8 9" key="1">
    <citation type="submission" date="2013-11" db="EMBL/GenBank/DDBJ databases">
        <title>The Genome Sequence of Phytophthora parasitica P1569.</title>
        <authorList>
            <consortium name="The Broad Institute Genomics Platform"/>
            <person name="Russ C."/>
            <person name="Tyler B."/>
            <person name="Panabieres F."/>
            <person name="Shan W."/>
            <person name="Tripathy S."/>
            <person name="Grunwald N."/>
            <person name="Machado M."/>
            <person name="Johnson C.S."/>
            <person name="Arredondo F."/>
            <person name="Hong C."/>
            <person name="Coffey M."/>
            <person name="Young S.K."/>
            <person name="Zeng Q."/>
            <person name="Gargeya S."/>
            <person name="Fitzgerald M."/>
            <person name="Abouelleil A."/>
            <person name="Alvarado L."/>
            <person name="Chapman S.B."/>
            <person name="Gainer-Dewar J."/>
            <person name="Goldberg J."/>
            <person name="Griggs A."/>
            <person name="Gujja S."/>
            <person name="Hansen M."/>
            <person name="Howarth C."/>
            <person name="Imamovic A."/>
            <person name="Ireland A."/>
            <person name="Larimer J."/>
            <person name="McCowan C."/>
            <person name="Murphy C."/>
            <person name="Pearson M."/>
            <person name="Poon T.W."/>
            <person name="Priest M."/>
            <person name="Roberts A."/>
            <person name="Saif S."/>
            <person name="Shea T."/>
            <person name="Sykes S."/>
            <person name="Wortman J."/>
            <person name="Nusbaum C."/>
            <person name="Birren B."/>
        </authorList>
    </citation>
    <scope>NUCLEOTIDE SEQUENCE [LARGE SCALE GENOMIC DNA]</scope>
    <source>
        <strain evidence="8 9">P1569</strain>
    </source>
</reference>
<dbReference type="Gene3D" id="3.30.40.10">
    <property type="entry name" value="Zinc/RING finger domain, C3HC4 (zinc finger)"/>
    <property type="match status" value="1"/>
</dbReference>
<sequence>MVAVRKSEDVTVMFSSGASLAESYHRSVDNLQSRSAPSTPMGFGRRAIVGKRVRELADIPRAAGLRDIKVEVSVAHTKSKLKARFFVEMKRDKTMPRQNWGFGVSLLDVRKFELQMNHLVKKHYRANGQGEQNGIKKCCGMCIQLKEEMREWSAVKRWSAMNPGHKQRKCDTIKLFFAKLFEMLSEHAQWMHECEALREILRLTEEMTEMQYPHDADAVDVIRSLRRVDINDGGQDTNCTICMAKIDRLPEESTERGRVCGVELSCGHRFHDTCICMWLHARLDCPVCRGHISAPLSSPRRIL</sequence>
<dbReference type="Pfam" id="PF12678">
    <property type="entry name" value="zf-rbx1"/>
    <property type="match status" value="1"/>
</dbReference>
<keyword evidence="4" id="KW-0833">Ubl conjugation pathway</keyword>
<evidence type="ECO:0000259" key="7">
    <source>
        <dbReference type="PROSITE" id="PS50089"/>
    </source>
</evidence>
<dbReference type="eggNOG" id="ENOG502SNH7">
    <property type="taxonomic scope" value="Eukaryota"/>
</dbReference>
<evidence type="ECO:0000313" key="8">
    <source>
        <dbReference type="EMBL" id="ETI40658.1"/>
    </source>
</evidence>
<comment type="pathway">
    <text evidence="1">Protein modification; protein ubiquitination.</text>
</comment>
<evidence type="ECO:0000256" key="6">
    <source>
        <dbReference type="PROSITE-ProRule" id="PRU00175"/>
    </source>
</evidence>